<organism evidence="2 3">
    <name type="scientific">Nonomuraea guangzhouensis</name>
    <dbReference type="NCBI Taxonomy" id="1291555"/>
    <lineage>
        <taxon>Bacteria</taxon>
        <taxon>Bacillati</taxon>
        <taxon>Actinomycetota</taxon>
        <taxon>Actinomycetes</taxon>
        <taxon>Streptosporangiales</taxon>
        <taxon>Streptosporangiaceae</taxon>
        <taxon>Nonomuraea</taxon>
    </lineage>
</organism>
<reference evidence="3" key="1">
    <citation type="journal article" date="2019" name="Int. J. Syst. Evol. Microbiol.">
        <title>The Global Catalogue of Microorganisms (GCM) 10K type strain sequencing project: providing services to taxonomists for standard genome sequencing and annotation.</title>
        <authorList>
            <consortium name="The Broad Institute Genomics Platform"/>
            <consortium name="The Broad Institute Genome Sequencing Center for Infectious Disease"/>
            <person name="Wu L."/>
            <person name="Ma J."/>
        </authorList>
    </citation>
    <scope>NUCLEOTIDE SEQUENCE [LARGE SCALE GENOMIC DNA]</scope>
    <source>
        <strain evidence="3">CGMCC 1.15399</strain>
    </source>
</reference>
<evidence type="ECO:0000313" key="2">
    <source>
        <dbReference type="EMBL" id="MFD1539340.1"/>
    </source>
</evidence>
<feature type="signal peptide" evidence="1">
    <location>
        <begin position="1"/>
        <end position="28"/>
    </location>
</feature>
<name>A0ABW4GA05_9ACTN</name>
<dbReference type="RefSeq" id="WP_378621824.1">
    <property type="nucleotide sequence ID" value="NZ_JBHUCM010000017.1"/>
</dbReference>
<proteinExistence type="predicted"/>
<sequence length="90" mass="9488">MLDRMARRVATGAVGLALALTPVIPAFAAQSSSAGPAQVASHQEWGGWYSSAQACAEVGRDYVHGNGAIGFTCRPLDGRWALWVIYDPSP</sequence>
<feature type="chain" id="PRO_5046361611" description="Secreted protein" evidence="1">
    <location>
        <begin position="29"/>
        <end position="90"/>
    </location>
</feature>
<keyword evidence="3" id="KW-1185">Reference proteome</keyword>
<evidence type="ECO:0008006" key="4">
    <source>
        <dbReference type="Google" id="ProtNLM"/>
    </source>
</evidence>
<evidence type="ECO:0000313" key="3">
    <source>
        <dbReference type="Proteomes" id="UP001597097"/>
    </source>
</evidence>
<gene>
    <name evidence="2" type="ORF">ACFSJ0_19940</name>
</gene>
<protein>
    <recommendedName>
        <fullName evidence="4">Secreted protein</fullName>
    </recommendedName>
</protein>
<evidence type="ECO:0000256" key="1">
    <source>
        <dbReference type="SAM" id="SignalP"/>
    </source>
</evidence>
<dbReference type="Proteomes" id="UP001597097">
    <property type="component" value="Unassembled WGS sequence"/>
</dbReference>
<keyword evidence="1" id="KW-0732">Signal</keyword>
<comment type="caution">
    <text evidence="2">The sequence shown here is derived from an EMBL/GenBank/DDBJ whole genome shotgun (WGS) entry which is preliminary data.</text>
</comment>
<accession>A0ABW4GA05</accession>
<dbReference type="EMBL" id="JBHUCM010000017">
    <property type="protein sequence ID" value="MFD1539340.1"/>
    <property type="molecule type" value="Genomic_DNA"/>
</dbReference>